<name>A0AAE1B254_9GAST</name>
<comment type="caution">
    <text evidence="5">The sequence shown here is derived from an EMBL/GenBank/DDBJ whole genome shotgun (WGS) entry which is preliminary data.</text>
</comment>
<gene>
    <name evidence="5" type="ORF">RRG08_054533</name>
</gene>
<dbReference type="SMART" id="SM00248">
    <property type="entry name" value="ANK"/>
    <property type="match status" value="5"/>
</dbReference>
<keyword evidence="2 3" id="KW-0040">ANK repeat</keyword>
<sequence length="587" mass="66122">VDRGKTPIFFALVQGNTDLVQTLLDQGARVDIAIKGPTESDIPLFFAALEHLPPIRSSLLKAAIPVTPTCLDSLFYKGRNILFHCIDKCVGEDLVESLLEKSSAYLVTQLVEKNVCPREKAVEAGCLWMVRAIDAAVIRWMFEEDGFNRKILVLHGYQYIPAALKGLHSFQKEKKDNFHRYLSLYREQVNALHTAVEESDEETVRHIIYFRHSSDHSLDPCLADSRRPGDGQPLLHKAVLRGSTEVTHLLTETLVYQRKQRLDSIRDQGPLVHVADVWSTGMDSIFVHFAILPVTSPTPPLCCFRTALHYAYGMTDGKELVDLLLDYGASEFTLDKNCRSPLVFKERQGQALMIELLQYQFIQDFDEPEPDPWSEPLPMPILGCLLKTTPTSSTCHFLPSALRAPGQPYLDFQNSTGQSDTEGNVHGHSSQHLQYSNTISSKFNHSTTAVSKFVVTDSSTSTTTKNHGFKGNSTELLSRTHKLKSISDTKLHWLPPDSRNNQNHHQSVWHGLASHLVNFPKIVKSRLNKRPHGKNSLDIATHKDYFPLPMDTPLDSEDDNYYEDDAGDSRDLLDETDLRKSTSCSMQ</sequence>
<evidence type="ECO:0000313" key="6">
    <source>
        <dbReference type="Proteomes" id="UP001283361"/>
    </source>
</evidence>
<feature type="non-terminal residue" evidence="5">
    <location>
        <position position="1"/>
    </location>
</feature>
<keyword evidence="6" id="KW-1185">Reference proteome</keyword>
<dbReference type="PROSITE" id="PS50088">
    <property type="entry name" value="ANK_REPEAT"/>
    <property type="match status" value="1"/>
</dbReference>
<dbReference type="InterPro" id="IPR036770">
    <property type="entry name" value="Ankyrin_rpt-contain_sf"/>
</dbReference>
<feature type="compositionally biased region" description="Acidic residues" evidence="4">
    <location>
        <begin position="554"/>
        <end position="566"/>
    </location>
</feature>
<dbReference type="Gene3D" id="1.25.40.20">
    <property type="entry name" value="Ankyrin repeat-containing domain"/>
    <property type="match status" value="2"/>
</dbReference>
<feature type="repeat" description="ANK" evidence="3">
    <location>
        <begin position="3"/>
        <end position="35"/>
    </location>
</feature>
<evidence type="ECO:0000313" key="5">
    <source>
        <dbReference type="EMBL" id="KAK3797501.1"/>
    </source>
</evidence>
<organism evidence="5 6">
    <name type="scientific">Elysia crispata</name>
    <name type="common">lettuce slug</name>
    <dbReference type="NCBI Taxonomy" id="231223"/>
    <lineage>
        <taxon>Eukaryota</taxon>
        <taxon>Metazoa</taxon>
        <taxon>Spiralia</taxon>
        <taxon>Lophotrochozoa</taxon>
        <taxon>Mollusca</taxon>
        <taxon>Gastropoda</taxon>
        <taxon>Heterobranchia</taxon>
        <taxon>Euthyneura</taxon>
        <taxon>Panpulmonata</taxon>
        <taxon>Sacoglossa</taxon>
        <taxon>Placobranchoidea</taxon>
        <taxon>Plakobranchidae</taxon>
        <taxon>Elysia</taxon>
    </lineage>
</organism>
<dbReference type="InterPro" id="IPR002110">
    <property type="entry name" value="Ankyrin_rpt"/>
</dbReference>
<dbReference type="EMBL" id="JAWDGP010000750">
    <property type="protein sequence ID" value="KAK3797501.1"/>
    <property type="molecule type" value="Genomic_DNA"/>
</dbReference>
<dbReference type="Proteomes" id="UP001283361">
    <property type="component" value="Unassembled WGS sequence"/>
</dbReference>
<dbReference type="SUPFAM" id="SSF48403">
    <property type="entry name" value="Ankyrin repeat"/>
    <property type="match status" value="1"/>
</dbReference>
<evidence type="ECO:0000256" key="2">
    <source>
        <dbReference type="ARBA" id="ARBA00023043"/>
    </source>
</evidence>
<evidence type="ECO:0000256" key="4">
    <source>
        <dbReference type="SAM" id="MobiDB-lite"/>
    </source>
</evidence>
<feature type="compositionally biased region" description="Basic and acidic residues" evidence="4">
    <location>
        <begin position="567"/>
        <end position="580"/>
    </location>
</feature>
<evidence type="ECO:0000256" key="3">
    <source>
        <dbReference type="PROSITE-ProRule" id="PRU00023"/>
    </source>
</evidence>
<accession>A0AAE1B254</accession>
<dbReference type="AlphaFoldDB" id="A0AAE1B254"/>
<protein>
    <submittedName>
        <fullName evidence="5">Uncharacterized protein</fullName>
    </submittedName>
</protein>
<dbReference type="Pfam" id="PF00023">
    <property type="entry name" value="Ank"/>
    <property type="match status" value="1"/>
</dbReference>
<reference evidence="5" key="1">
    <citation type="journal article" date="2023" name="G3 (Bethesda)">
        <title>A reference genome for the long-term kleptoplast-retaining sea slug Elysia crispata morphotype clarki.</title>
        <authorList>
            <person name="Eastman K.E."/>
            <person name="Pendleton A.L."/>
            <person name="Shaikh M.A."/>
            <person name="Suttiyut T."/>
            <person name="Ogas R."/>
            <person name="Tomko P."/>
            <person name="Gavelis G."/>
            <person name="Widhalm J.R."/>
            <person name="Wisecaver J.H."/>
        </authorList>
    </citation>
    <scope>NUCLEOTIDE SEQUENCE</scope>
    <source>
        <strain evidence="5">ECLA1</strain>
    </source>
</reference>
<keyword evidence="1" id="KW-0677">Repeat</keyword>
<evidence type="ECO:0000256" key="1">
    <source>
        <dbReference type="ARBA" id="ARBA00022737"/>
    </source>
</evidence>
<dbReference type="PANTHER" id="PTHR24198:SF165">
    <property type="entry name" value="ANKYRIN REPEAT-CONTAINING PROTEIN-RELATED"/>
    <property type="match status" value="1"/>
</dbReference>
<dbReference type="PROSITE" id="PS50297">
    <property type="entry name" value="ANK_REP_REGION"/>
    <property type="match status" value="1"/>
</dbReference>
<dbReference type="PANTHER" id="PTHR24198">
    <property type="entry name" value="ANKYRIN REPEAT AND PROTEIN KINASE DOMAIN-CONTAINING PROTEIN"/>
    <property type="match status" value="1"/>
</dbReference>
<proteinExistence type="predicted"/>
<feature type="region of interest" description="Disordered" evidence="4">
    <location>
        <begin position="548"/>
        <end position="587"/>
    </location>
</feature>